<dbReference type="Proteomes" id="UP000269721">
    <property type="component" value="Unassembled WGS sequence"/>
</dbReference>
<protein>
    <submittedName>
        <fullName evidence="1">Uncharacterized protein</fullName>
    </submittedName>
</protein>
<name>A0A4P9WIW7_9FUNG</name>
<reference evidence="2" key="1">
    <citation type="journal article" date="2018" name="Nat. Microbiol.">
        <title>Leveraging single-cell genomics to expand the fungal tree of life.</title>
        <authorList>
            <person name="Ahrendt S.R."/>
            <person name="Quandt C.A."/>
            <person name="Ciobanu D."/>
            <person name="Clum A."/>
            <person name="Salamov A."/>
            <person name="Andreopoulos B."/>
            <person name="Cheng J.F."/>
            <person name="Woyke T."/>
            <person name="Pelin A."/>
            <person name="Henrissat B."/>
            <person name="Reynolds N.K."/>
            <person name="Benny G.L."/>
            <person name="Smith M.E."/>
            <person name="James T.Y."/>
            <person name="Grigoriev I.V."/>
        </authorList>
    </citation>
    <scope>NUCLEOTIDE SEQUENCE [LARGE SCALE GENOMIC DNA]</scope>
</reference>
<dbReference type="EMBL" id="KZ994476">
    <property type="protein sequence ID" value="RKO92841.1"/>
    <property type="molecule type" value="Genomic_DNA"/>
</dbReference>
<dbReference type="AlphaFoldDB" id="A0A4P9WIW7"/>
<proteinExistence type="predicted"/>
<evidence type="ECO:0000313" key="1">
    <source>
        <dbReference type="EMBL" id="RKO92841.1"/>
    </source>
</evidence>
<organism evidence="1 2">
    <name type="scientific">Blyttiomyces helicus</name>
    <dbReference type="NCBI Taxonomy" id="388810"/>
    <lineage>
        <taxon>Eukaryota</taxon>
        <taxon>Fungi</taxon>
        <taxon>Fungi incertae sedis</taxon>
        <taxon>Chytridiomycota</taxon>
        <taxon>Chytridiomycota incertae sedis</taxon>
        <taxon>Chytridiomycetes</taxon>
        <taxon>Chytridiomycetes incertae sedis</taxon>
        <taxon>Blyttiomyces</taxon>
    </lineage>
</organism>
<accession>A0A4P9WIW7</accession>
<gene>
    <name evidence="1" type="ORF">BDK51DRAFT_33074</name>
</gene>
<sequence length="186" mass="20261">MSRSPSLMSSHPISFVSALISSSNAGVNRIKVWWALVMRIIPSTQANDPLNGAALETVLSSLEILVALVVSGLHVHQRGKVAMELVLFAKLQRDIGGGGDGRVIDINPKRSSPSLWWSLVLQYLHALRNGGGTKLGGTRRTLSQAMKNFVVWAVHRHMPLEIFEQIVVKGNHPQFGGVFALALLQI</sequence>
<evidence type="ECO:0000313" key="2">
    <source>
        <dbReference type="Proteomes" id="UP000269721"/>
    </source>
</evidence>
<keyword evidence="2" id="KW-1185">Reference proteome</keyword>